<protein>
    <submittedName>
        <fullName evidence="4">LytTR family DNA-binding domain-containing protein</fullName>
    </submittedName>
</protein>
<keyword evidence="5" id="KW-1185">Reference proteome</keyword>
<keyword evidence="2" id="KW-0812">Transmembrane</keyword>
<evidence type="ECO:0000313" key="5">
    <source>
        <dbReference type="Proteomes" id="UP001419910"/>
    </source>
</evidence>
<dbReference type="GO" id="GO:0003677">
    <property type="term" value="F:DNA binding"/>
    <property type="evidence" value="ECO:0007669"/>
    <property type="project" value="UniProtKB-KW"/>
</dbReference>
<dbReference type="Pfam" id="PF04397">
    <property type="entry name" value="LytTR"/>
    <property type="match status" value="1"/>
</dbReference>
<reference evidence="4 5" key="1">
    <citation type="submission" date="2024-05" db="EMBL/GenBank/DDBJ databases">
        <authorList>
            <person name="Liu Q."/>
            <person name="Xin Y.-H."/>
        </authorList>
    </citation>
    <scope>NUCLEOTIDE SEQUENCE [LARGE SCALE GENOMIC DNA]</scope>
    <source>
        <strain evidence="4 5">CGMCC 1.10181</strain>
    </source>
</reference>
<keyword evidence="4" id="KW-0238">DNA-binding</keyword>
<dbReference type="Gene3D" id="2.40.50.1020">
    <property type="entry name" value="LytTr DNA-binding domain"/>
    <property type="match status" value="1"/>
</dbReference>
<dbReference type="RefSeq" id="WP_343890036.1">
    <property type="nucleotide sequence ID" value="NZ_BAAAEH010000028.1"/>
</dbReference>
<feature type="transmembrane region" description="Helical" evidence="2">
    <location>
        <begin position="39"/>
        <end position="62"/>
    </location>
</feature>
<feature type="transmembrane region" description="Helical" evidence="2">
    <location>
        <begin position="74"/>
        <end position="92"/>
    </location>
</feature>
<proteinExistence type="predicted"/>
<keyword evidence="2" id="KW-1133">Transmembrane helix</keyword>
<evidence type="ECO:0000256" key="1">
    <source>
        <dbReference type="SAM" id="MobiDB-lite"/>
    </source>
</evidence>
<feature type="transmembrane region" description="Helical" evidence="2">
    <location>
        <begin position="104"/>
        <end position="125"/>
    </location>
</feature>
<feature type="region of interest" description="Disordered" evidence="1">
    <location>
        <begin position="150"/>
        <end position="177"/>
    </location>
</feature>
<dbReference type="EMBL" id="JBDIME010000011">
    <property type="protein sequence ID" value="MEN2790713.1"/>
    <property type="molecule type" value="Genomic_DNA"/>
</dbReference>
<name>A0ABU9Y4I5_9SPHN</name>
<dbReference type="Proteomes" id="UP001419910">
    <property type="component" value="Unassembled WGS sequence"/>
</dbReference>
<accession>A0ABU9Y4I5</accession>
<feature type="domain" description="HTH LytTR-type" evidence="3">
    <location>
        <begin position="191"/>
        <end position="266"/>
    </location>
</feature>
<feature type="compositionally biased region" description="Pro residues" evidence="1">
    <location>
        <begin position="160"/>
        <end position="175"/>
    </location>
</feature>
<dbReference type="SMART" id="SM00850">
    <property type="entry name" value="LytTR"/>
    <property type="match status" value="1"/>
</dbReference>
<evidence type="ECO:0000259" key="3">
    <source>
        <dbReference type="PROSITE" id="PS50930"/>
    </source>
</evidence>
<keyword evidence="2" id="KW-0472">Membrane</keyword>
<dbReference type="InterPro" id="IPR007492">
    <property type="entry name" value="LytTR_DNA-bd_dom"/>
</dbReference>
<sequence length="280" mass="31606">MKWLRRALLEFWAMLFMAGVVGFLGPFGTYLAGDFISRFGRWLILLLGAYVLVRPIMILWRWIAEATSLPRGSMVFWGVILCSFPMAFLWQWAGRDEMKLLGGYSGVLPFTLLCSLAIMAVAWWAGRADAHLLLYYAALDADPKVEQTTPYWSGNLPAPAENPPLPTPEPGPGQPRPRLYARLTPRFEGPILALESEDHYVRVHGMHHSELLLLRLRDAIAEMDEEPGEQTHRSWWVARGAVAQVVGTGRNREIELVNGKRAPVARDSIERLTRSQFLPA</sequence>
<gene>
    <name evidence="4" type="ORF">ABC974_13820</name>
</gene>
<comment type="caution">
    <text evidence="4">The sequence shown here is derived from an EMBL/GenBank/DDBJ whole genome shotgun (WGS) entry which is preliminary data.</text>
</comment>
<organism evidence="4 5">
    <name type="scientific">Sphingomonas oligophenolica</name>
    <dbReference type="NCBI Taxonomy" id="301154"/>
    <lineage>
        <taxon>Bacteria</taxon>
        <taxon>Pseudomonadati</taxon>
        <taxon>Pseudomonadota</taxon>
        <taxon>Alphaproteobacteria</taxon>
        <taxon>Sphingomonadales</taxon>
        <taxon>Sphingomonadaceae</taxon>
        <taxon>Sphingomonas</taxon>
    </lineage>
</organism>
<dbReference type="PROSITE" id="PS50930">
    <property type="entry name" value="HTH_LYTTR"/>
    <property type="match status" value="1"/>
</dbReference>
<evidence type="ECO:0000256" key="2">
    <source>
        <dbReference type="SAM" id="Phobius"/>
    </source>
</evidence>
<evidence type="ECO:0000313" key="4">
    <source>
        <dbReference type="EMBL" id="MEN2790713.1"/>
    </source>
</evidence>
<feature type="transmembrane region" description="Helical" evidence="2">
    <location>
        <begin position="12"/>
        <end position="33"/>
    </location>
</feature>